<gene>
    <name evidence="2" type="ORF">MTP13_02005</name>
</gene>
<dbReference type="EMBL" id="CP094533">
    <property type="protein sequence ID" value="UOE26579.1"/>
    <property type="molecule type" value="Genomic_DNA"/>
</dbReference>
<evidence type="ECO:0000256" key="1">
    <source>
        <dbReference type="SAM" id="SignalP"/>
    </source>
</evidence>
<name>A0ABY4AUU8_9MICO</name>
<evidence type="ECO:0000313" key="2">
    <source>
        <dbReference type="EMBL" id="UOE26579.1"/>
    </source>
</evidence>
<protein>
    <submittedName>
        <fullName evidence="2">Uncharacterized protein</fullName>
    </submittedName>
</protein>
<proteinExistence type="predicted"/>
<reference evidence="2 3" key="1">
    <citation type="submission" date="2022-03" db="EMBL/GenBank/DDBJ databases">
        <title>Agromyces sp. isolated from the gut of P. brevitarsis seulensis larvae.</title>
        <authorList>
            <person name="Won M."/>
            <person name="Kwon S.-W."/>
        </authorList>
    </citation>
    <scope>NUCLEOTIDE SEQUENCE [LARGE SCALE GENOMIC DNA]</scope>
    <source>
        <strain evidence="2 3">KACC 16215</strain>
    </source>
</reference>
<dbReference type="Proteomes" id="UP000831304">
    <property type="component" value="Chromosome"/>
</dbReference>
<sequence>MTKITSRAFRRAALTMGAASTAAMLMLGGMTAATAATTGISGTQGVPSTVHWSTARTNTFAKNSVAFDITDDPGSGGSFILSLRNSAGTTFASGTYTGQSGWITIKNKNGNAWQPAGTFYLTSYISGACGGSGCGAVSWAANLQYNERYF</sequence>
<dbReference type="InterPro" id="IPR006311">
    <property type="entry name" value="TAT_signal"/>
</dbReference>
<evidence type="ECO:0000313" key="3">
    <source>
        <dbReference type="Proteomes" id="UP000831304"/>
    </source>
</evidence>
<feature type="chain" id="PRO_5047114925" evidence="1">
    <location>
        <begin position="36"/>
        <end position="150"/>
    </location>
</feature>
<dbReference type="RefSeq" id="WP_243569396.1">
    <property type="nucleotide sequence ID" value="NZ_BAAARD010000005.1"/>
</dbReference>
<dbReference type="PROSITE" id="PS51318">
    <property type="entry name" value="TAT"/>
    <property type="match status" value="1"/>
</dbReference>
<organism evidence="2 3">
    <name type="scientific">Agromyces soli</name>
    <dbReference type="NCBI Taxonomy" id="659012"/>
    <lineage>
        <taxon>Bacteria</taxon>
        <taxon>Bacillati</taxon>
        <taxon>Actinomycetota</taxon>
        <taxon>Actinomycetes</taxon>
        <taxon>Micrococcales</taxon>
        <taxon>Microbacteriaceae</taxon>
        <taxon>Agromyces</taxon>
    </lineage>
</organism>
<feature type="signal peptide" evidence="1">
    <location>
        <begin position="1"/>
        <end position="35"/>
    </location>
</feature>
<keyword evidence="1" id="KW-0732">Signal</keyword>
<keyword evidence="3" id="KW-1185">Reference proteome</keyword>
<accession>A0ABY4AUU8</accession>